<dbReference type="InterPro" id="IPR001763">
    <property type="entry name" value="Rhodanese-like_dom"/>
</dbReference>
<evidence type="ECO:0000256" key="1">
    <source>
        <dbReference type="ARBA" id="ARBA00022737"/>
    </source>
</evidence>
<keyword evidence="1" id="KW-0677">Repeat</keyword>
<reference evidence="6 7" key="2">
    <citation type="journal article" date="2013" name="Genome Announc.">
        <title>Genome Sequence of Growth-Improving Paenibacillus mucilaginosus Strain KNP414.</title>
        <authorList>
            <person name="Lu J.J."/>
            <person name="Wang J.F."/>
            <person name="Hu X.F."/>
        </authorList>
    </citation>
    <scope>NUCLEOTIDE SEQUENCE [LARGE SCALE GENOMIC DNA]</scope>
    <source>
        <strain evidence="6 7">KNP414</strain>
    </source>
</reference>
<dbReference type="InterPro" id="IPR001307">
    <property type="entry name" value="Thiosulphate_STrfase_CS"/>
</dbReference>
<evidence type="ECO:0000259" key="5">
    <source>
        <dbReference type="PROSITE" id="PS50206"/>
    </source>
</evidence>
<comment type="catalytic activity">
    <reaction evidence="2">
        <text>thiosulfate + hydrogen cyanide = thiocyanate + sulfite + 2 H(+)</text>
        <dbReference type="Rhea" id="RHEA:16881"/>
        <dbReference type="ChEBI" id="CHEBI:15378"/>
        <dbReference type="ChEBI" id="CHEBI:17359"/>
        <dbReference type="ChEBI" id="CHEBI:18022"/>
        <dbReference type="ChEBI" id="CHEBI:18407"/>
        <dbReference type="ChEBI" id="CHEBI:33542"/>
        <dbReference type="EC" id="2.8.1.1"/>
    </reaction>
</comment>
<dbReference type="Pfam" id="PF00581">
    <property type="entry name" value="Rhodanese"/>
    <property type="match status" value="2"/>
</dbReference>
<feature type="domain" description="Rhodanese" evidence="5">
    <location>
        <begin position="176"/>
        <end position="293"/>
    </location>
</feature>
<dbReference type="PATRIC" id="fig|1036673.3.peg.4585"/>
<evidence type="ECO:0000313" key="7">
    <source>
        <dbReference type="Proteomes" id="UP000006620"/>
    </source>
</evidence>
<evidence type="ECO:0000313" key="6">
    <source>
        <dbReference type="EMBL" id="AEI43495.1"/>
    </source>
</evidence>
<gene>
    <name evidence="6" type="ordered locus">KNP414_04970</name>
</gene>
<evidence type="ECO:0000256" key="3">
    <source>
        <dbReference type="RuleBase" id="RU000507"/>
    </source>
</evidence>
<organism evidence="6 7">
    <name type="scientific">Paenibacillus mucilaginosus (strain KNP414)</name>
    <dbReference type="NCBI Taxonomy" id="1036673"/>
    <lineage>
        <taxon>Bacteria</taxon>
        <taxon>Bacillati</taxon>
        <taxon>Bacillota</taxon>
        <taxon>Bacilli</taxon>
        <taxon>Bacillales</taxon>
        <taxon>Paenibacillaceae</taxon>
        <taxon>Paenibacillus</taxon>
    </lineage>
</organism>
<dbReference type="AlphaFoldDB" id="F8FLC7"/>
<dbReference type="KEGG" id="pms:KNP414_04970"/>
<protein>
    <recommendedName>
        <fullName evidence="3">Sulfurtransferase</fullName>
    </recommendedName>
</protein>
<name>F8FLC7_PAEMK</name>
<dbReference type="SUPFAM" id="SSF52821">
    <property type="entry name" value="Rhodanese/Cell cycle control phosphatase"/>
    <property type="match status" value="2"/>
</dbReference>
<feature type="domain" description="Rhodanese" evidence="5">
    <location>
        <begin position="42"/>
        <end position="147"/>
    </location>
</feature>
<dbReference type="PANTHER" id="PTHR43855:SF1">
    <property type="entry name" value="THIOSULFATE SULFURTRANSFERASE"/>
    <property type="match status" value="1"/>
</dbReference>
<dbReference type="HOGENOM" id="CLU_031618_1_7_9"/>
<evidence type="ECO:0000256" key="2">
    <source>
        <dbReference type="ARBA" id="ARBA00047549"/>
    </source>
</evidence>
<dbReference type="SMART" id="SM00450">
    <property type="entry name" value="RHOD"/>
    <property type="match status" value="2"/>
</dbReference>
<dbReference type="Proteomes" id="UP000006620">
    <property type="component" value="Chromosome"/>
</dbReference>
<dbReference type="PANTHER" id="PTHR43855">
    <property type="entry name" value="THIOSULFATE SULFURTRANSFERASE"/>
    <property type="match status" value="1"/>
</dbReference>
<sequence length="294" mass="31965">MTQDSRANLGGTGTREAGGERSAGYPNAQLLVEPDWLEEHAASADVVLLDARAQGYGEGHIPGASWLDVKRLKDAEGRTFASAEAIREALTASGVRDGRTVVVYDDGGGVTAARVFYVLEAFGWRDKVKVLNGGFAAWKAAGKAVSTDTPSVEAGSIAALTLDERRVTTKERIQAGLEGAVILDTRSREEYTGEDTRTNRKGGHIPGAVHREWKDSLLPPDENGVVRFKPAGQLLQEFEEAGVRRDRVVVPHCQSNQRGAHSYFVLRLLGYEDVRPYEGSWDEWGNAEDTEVEG</sequence>
<dbReference type="GO" id="GO:0004792">
    <property type="term" value="F:thiosulfate-cyanide sulfurtransferase activity"/>
    <property type="evidence" value="ECO:0007669"/>
    <property type="project" value="UniProtKB-EC"/>
</dbReference>
<proteinExistence type="predicted"/>
<dbReference type="CDD" id="cd01448">
    <property type="entry name" value="TST_Repeat_1"/>
    <property type="match status" value="1"/>
</dbReference>
<dbReference type="InterPro" id="IPR036873">
    <property type="entry name" value="Rhodanese-like_dom_sf"/>
</dbReference>
<feature type="region of interest" description="Disordered" evidence="4">
    <location>
        <begin position="1"/>
        <end position="24"/>
    </location>
</feature>
<dbReference type="PROSITE" id="PS50206">
    <property type="entry name" value="RHODANESE_3"/>
    <property type="match status" value="2"/>
</dbReference>
<dbReference type="CDD" id="cd01449">
    <property type="entry name" value="TST_Repeat_2"/>
    <property type="match status" value="1"/>
</dbReference>
<dbReference type="Gene3D" id="3.40.250.10">
    <property type="entry name" value="Rhodanese-like domain"/>
    <property type="match status" value="2"/>
</dbReference>
<dbReference type="PROSITE" id="PS00380">
    <property type="entry name" value="RHODANESE_1"/>
    <property type="match status" value="1"/>
</dbReference>
<dbReference type="PROSITE" id="PS00683">
    <property type="entry name" value="RHODANESE_2"/>
    <property type="match status" value="1"/>
</dbReference>
<dbReference type="EMBL" id="CP002869">
    <property type="protein sequence ID" value="AEI43495.1"/>
    <property type="molecule type" value="Genomic_DNA"/>
</dbReference>
<reference evidence="7" key="1">
    <citation type="submission" date="2011-06" db="EMBL/GenBank/DDBJ databases">
        <title>Complete genome sequence of Paenibacillus mucilaginosus KNP414.</title>
        <authorList>
            <person name="Wang J."/>
            <person name="Hu S."/>
            <person name="Hu X."/>
            <person name="Zhang B."/>
            <person name="Dong D."/>
            <person name="Zhang S."/>
            <person name="Zhao K."/>
            <person name="Wu D."/>
        </authorList>
    </citation>
    <scope>NUCLEOTIDE SEQUENCE [LARGE SCALE GENOMIC DNA]</scope>
    <source>
        <strain evidence="7">KNP414</strain>
    </source>
</reference>
<dbReference type="RefSeq" id="WP_013918648.1">
    <property type="nucleotide sequence ID" value="NC_015690.1"/>
</dbReference>
<evidence type="ECO:0000256" key="4">
    <source>
        <dbReference type="SAM" id="MobiDB-lite"/>
    </source>
</evidence>
<accession>F8FLC7</accession>
<dbReference type="InterPro" id="IPR051126">
    <property type="entry name" value="Thiosulfate_sulfurtransferase"/>
</dbReference>
<keyword evidence="3 6" id="KW-0808">Transferase</keyword>